<accession>A0A844C0B1</accession>
<dbReference type="AlphaFoldDB" id="A0A844C0B1"/>
<dbReference type="PROSITE" id="PS50932">
    <property type="entry name" value="HTH_LACI_2"/>
    <property type="match status" value="1"/>
</dbReference>
<keyword evidence="1" id="KW-0805">Transcription regulation</keyword>
<dbReference type="CDD" id="cd01392">
    <property type="entry name" value="HTH_LacI"/>
    <property type="match status" value="1"/>
</dbReference>
<evidence type="ECO:0000256" key="1">
    <source>
        <dbReference type="ARBA" id="ARBA00023015"/>
    </source>
</evidence>
<gene>
    <name evidence="5" type="ORF">GF867_03280</name>
</gene>
<dbReference type="Pfam" id="PF00356">
    <property type="entry name" value="LacI"/>
    <property type="match status" value="1"/>
</dbReference>
<dbReference type="PANTHER" id="PTHR30146:SF24">
    <property type="entry name" value="XYLOSE OPERON REGULATORY PROTEIN"/>
    <property type="match status" value="1"/>
</dbReference>
<sequence>MGEFKMKRPTMKDIAEKAGVSTATVSYVLNYSEKQTISHEMRLKIFQIAKELNYVPNMNAKSLAKASVQNRTLGFVYEKKLLESAASKYVFSLFFSQLQQELSAKGIEVIPLQVNNFIEDVQLIHDKYFDFLLVLNFNEETSEKFTSNFYIPILFFGGNVAFEIFRRLKIDYEAIFTAFLKDTQTEEQLLVIDSSVDKGVVSQAQALFKEGHVMDSSEDYFQYIKEKNIKAVLVLNEITALQLEREFAETQLTLYSLIHDSEQKLLRDSTKKILIDNKEVIKNIQDTMVFFTDWKSNIWEHNKKVIVPVFLS</sequence>
<comment type="caution">
    <text evidence="5">The sequence shown here is derived from an EMBL/GenBank/DDBJ whole genome shotgun (WGS) entry which is preliminary data.</text>
</comment>
<keyword evidence="3" id="KW-0804">Transcription</keyword>
<dbReference type="EMBL" id="WJQT01000003">
    <property type="protein sequence ID" value="MRJ46592.1"/>
    <property type="molecule type" value="Genomic_DNA"/>
</dbReference>
<dbReference type="InterPro" id="IPR000843">
    <property type="entry name" value="HTH_LacI"/>
</dbReference>
<dbReference type="SUPFAM" id="SSF47413">
    <property type="entry name" value="lambda repressor-like DNA-binding domains"/>
    <property type="match status" value="1"/>
</dbReference>
<protein>
    <submittedName>
        <fullName evidence="5">LacI family DNA-binding transcriptional regulator</fullName>
    </submittedName>
</protein>
<keyword evidence="2 5" id="KW-0238">DNA-binding</keyword>
<dbReference type="PANTHER" id="PTHR30146">
    <property type="entry name" value="LACI-RELATED TRANSCRIPTIONAL REPRESSOR"/>
    <property type="match status" value="1"/>
</dbReference>
<dbReference type="GO" id="GO:0000976">
    <property type="term" value="F:transcription cis-regulatory region binding"/>
    <property type="evidence" value="ECO:0007669"/>
    <property type="project" value="TreeGrafter"/>
</dbReference>
<organism evidence="5 6">
    <name type="scientific">Fundicoccus ignavus</name>
    <dbReference type="NCBI Taxonomy" id="2664442"/>
    <lineage>
        <taxon>Bacteria</taxon>
        <taxon>Bacillati</taxon>
        <taxon>Bacillota</taxon>
        <taxon>Bacilli</taxon>
        <taxon>Lactobacillales</taxon>
        <taxon>Aerococcaceae</taxon>
        <taxon>Fundicoccus</taxon>
    </lineage>
</organism>
<dbReference type="GO" id="GO:0003700">
    <property type="term" value="F:DNA-binding transcription factor activity"/>
    <property type="evidence" value="ECO:0007669"/>
    <property type="project" value="TreeGrafter"/>
</dbReference>
<dbReference type="Gene3D" id="1.10.260.40">
    <property type="entry name" value="lambda repressor-like DNA-binding domains"/>
    <property type="match status" value="1"/>
</dbReference>
<reference evidence="5 6" key="1">
    <citation type="submission" date="2019-11" db="EMBL/GenBank/DDBJ databases">
        <title>Characterisation of Fundicoccus ignavus gen. nov. sp. nov., a novel genus of the family Aerococcaceae from bulk tank milk.</title>
        <authorList>
            <person name="Siebert A."/>
            <person name="Huptas C."/>
            <person name="Wenning M."/>
            <person name="Scherer S."/>
            <person name="Doll E.V."/>
        </authorList>
    </citation>
    <scope>NUCLEOTIDE SEQUENCE [LARGE SCALE GENOMIC DNA]</scope>
    <source>
        <strain evidence="5 6">DSM 109652</strain>
    </source>
</reference>
<evidence type="ECO:0000256" key="2">
    <source>
        <dbReference type="ARBA" id="ARBA00023125"/>
    </source>
</evidence>
<dbReference type="Proteomes" id="UP000440066">
    <property type="component" value="Unassembled WGS sequence"/>
</dbReference>
<proteinExistence type="predicted"/>
<name>A0A844C0B1_9LACT</name>
<evidence type="ECO:0000259" key="4">
    <source>
        <dbReference type="PROSITE" id="PS50932"/>
    </source>
</evidence>
<evidence type="ECO:0000313" key="5">
    <source>
        <dbReference type="EMBL" id="MRJ46592.1"/>
    </source>
</evidence>
<dbReference type="PRINTS" id="PR00036">
    <property type="entry name" value="HTHLACI"/>
</dbReference>
<dbReference type="SMART" id="SM00354">
    <property type="entry name" value="HTH_LACI"/>
    <property type="match status" value="1"/>
</dbReference>
<dbReference type="PROSITE" id="PS00356">
    <property type="entry name" value="HTH_LACI_1"/>
    <property type="match status" value="1"/>
</dbReference>
<evidence type="ECO:0000256" key="3">
    <source>
        <dbReference type="ARBA" id="ARBA00023163"/>
    </source>
</evidence>
<dbReference type="InterPro" id="IPR010982">
    <property type="entry name" value="Lambda_DNA-bd_dom_sf"/>
</dbReference>
<evidence type="ECO:0000313" key="6">
    <source>
        <dbReference type="Proteomes" id="UP000440066"/>
    </source>
</evidence>
<feature type="domain" description="HTH lacI-type" evidence="4">
    <location>
        <begin position="9"/>
        <end position="65"/>
    </location>
</feature>